<dbReference type="OrthoDB" id="6353017at2759"/>
<dbReference type="GO" id="GO:0006412">
    <property type="term" value="P:translation"/>
    <property type="evidence" value="ECO:0007669"/>
    <property type="project" value="InterPro"/>
</dbReference>
<evidence type="ECO:0000256" key="3">
    <source>
        <dbReference type="ARBA" id="ARBA00023274"/>
    </source>
</evidence>
<dbReference type="InterPro" id="IPR000039">
    <property type="entry name" value="Ribosomal_eL18"/>
</dbReference>
<comment type="similarity">
    <text evidence="1">Belongs to the eukaryotic ribosomal protein eL18 family.</text>
</comment>
<evidence type="ECO:0000256" key="4">
    <source>
        <dbReference type="SAM" id="MobiDB-lite"/>
    </source>
</evidence>
<feature type="region of interest" description="Disordered" evidence="4">
    <location>
        <begin position="1"/>
        <end position="32"/>
    </location>
</feature>
<dbReference type="GO" id="GO:0003723">
    <property type="term" value="F:RNA binding"/>
    <property type="evidence" value="ECO:0007669"/>
    <property type="project" value="TreeGrafter"/>
</dbReference>
<dbReference type="PROSITE" id="PS01106">
    <property type="entry name" value="RIBOSOMAL_L18E"/>
    <property type="match status" value="1"/>
</dbReference>
<gene>
    <name evidence="6" type="ORF">BMF94_2174</name>
</gene>
<evidence type="ECO:0000256" key="2">
    <source>
        <dbReference type="ARBA" id="ARBA00022980"/>
    </source>
</evidence>
<reference evidence="6 7" key="1">
    <citation type="journal article" date="2018" name="Front. Microbiol.">
        <title>Prospects for Fungal Bioremediation of Acidic Radioactive Waste Sites: Characterization and Genome Sequence of Rhodotorula taiwanensis MD1149.</title>
        <authorList>
            <person name="Tkavc R."/>
            <person name="Matrosova V.Y."/>
            <person name="Grichenko O.E."/>
            <person name="Gostincar C."/>
            <person name="Volpe R.P."/>
            <person name="Klimenkova P."/>
            <person name="Gaidamakova E.K."/>
            <person name="Zhou C.E."/>
            <person name="Stewart B.J."/>
            <person name="Lyman M.G."/>
            <person name="Malfatti S.A."/>
            <person name="Rubinfeld B."/>
            <person name="Courtot M."/>
            <person name="Singh J."/>
            <person name="Dalgard C.L."/>
            <person name="Hamilton T."/>
            <person name="Frey K.G."/>
            <person name="Gunde-Cimerman N."/>
            <person name="Dugan L."/>
            <person name="Daly M.J."/>
        </authorList>
    </citation>
    <scope>NUCLEOTIDE SEQUENCE [LARGE SCALE GENOMIC DNA]</scope>
    <source>
        <strain evidence="6 7">MD1149</strain>
    </source>
</reference>
<protein>
    <recommendedName>
        <fullName evidence="5">Large ribosomal subunit protein uL15/eL18 domain-containing protein</fullName>
    </recommendedName>
</protein>
<dbReference type="Proteomes" id="UP000237144">
    <property type="component" value="Unassembled WGS sequence"/>
</dbReference>
<evidence type="ECO:0000313" key="7">
    <source>
        <dbReference type="Proteomes" id="UP000237144"/>
    </source>
</evidence>
<dbReference type="InterPro" id="IPR021131">
    <property type="entry name" value="Ribosomal_uL15/eL18"/>
</dbReference>
<accession>A0A2S5BD51</accession>
<dbReference type="SUPFAM" id="SSF52080">
    <property type="entry name" value="Ribosomal proteins L15p and L18e"/>
    <property type="match status" value="1"/>
</dbReference>
<dbReference type="GO" id="GO:0003735">
    <property type="term" value="F:structural constituent of ribosome"/>
    <property type="evidence" value="ECO:0007669"/>
    <property type="project" value="InterPro"/>
</dbReference>
<dbReference type="EMBL" id="PJQD01000022">
    <property type="protein sequence ID" value="POY74699.1"/>
    <property type="molecule type" value="Genomic_DNA"/>
</dbReference>
<dbReference type="PANTHER" id="PTHR10934:SF2">
    <property type="entry name" value="LARGE RIBOSOMAL SUBUNIT PROTEIN EL18"/>
    <property type="match status" value="1"/>
</dbReference>
<evidence type="ECO:0000259" key="5">
    <source>
        <dbReference type="Pfam" id="PF17135"/>
    </source>
</evidence>
<dbReference type="Pfam" id="PF17135">
    <property type="entry name" value="Ribosomal_L18"/>
    <property type="match status" value="1"/>
</dbReference>
<organism evidence="6 7">
    <name type="scientific">Rhodotorula taiwanensis</name>
    <dbReference type="NCBI Taxonomy" id="741276"/>
    <lineage>
        <taxon>Eukaryota</taxon>
        <taxon>Fungi</taxon>
        <taxon>Dikarya</taxon>
        <taxon>Basidiomycota</taxon>
        <taxon>Pucciniomycotina</taxon>
        <taxon>Microbotryomycetes</taxon>
        <taxon>Sporidiobolales</taxon>
        <taxon>Sporidiobolaceae</taxon>
        <taxon>Rhodotorula</taxon>
    </lineage>
</organism>
<dbReference type="PANTHER" id="PTHR10934">
    <property type="entry name" value="60S RIBOSOMAL PROTEIN L18"/>
    <property type="match status" value="1"/>
</dbReference>
<dbReference type="InterPro" id="IPR036227">
    <property type="entry name" value="Ribosomal_uL15/eL18_sf"/>
</dbReference>
<name>A0A2S5BD51_9BASI</name>
<sequence>MGTLSDPGGAVGASLEESVGRGDPDIGGTESAPAIRGTVFLAGIDIERHHVKKGQRTSPKSEDPYLLLLVKLYRFLARRTDSRFNKVVLRRLYQSRINRPPLSVSRIARQVSKSNKAYTDKHTVVTVGTVTDDARLEQLPKLSIAALRFTRTARARIEKAGGECLTLDQLALRKPTGANTLLLRGKRNAREAVRHFGSGITHAKPYVISGGKREEIGRGRRKSRGFKL</sequence>
<dbReference type="GO" id="GO:0022625">
    <property type="term" value="C:cytosolic large ribosomal subunit"/>
    <property type="evidence" value="ECO:0007669"/>
    <property type="project" value="TreeGrafter"/>
</dbReference>
<keyword evidence="2" id="KW-0689">Ribosomal protein</keyword>
<dbReference type="InterPro" id="IPR021132">
    <property type="entry name" value="Ribosomal_eL18/eL18-A/B/_CS"/>
</dbReference>
<dbReference type="AlphaFoldDB" id="A0A2S5BD51"/>
<dbReference type="FunFam" id="3.100.10.10:FF:000001">
    <property type="entry name" value="60S ribosomal protein L18"/>
    <property type="match status" value="1"/>
</dbReference>
<proteinExistence type="inferred from homology"/>
<comment type="caution">
    <text evidence="6">The sequence shown here is derived from an EMBL/GenBank/DDBJ whole genome shotgun (WGS) entry which is preliminary data.</text>
</comment>
<evidence type="ECO:0000256" key="1">
    <source>
        <dbReference type="ARBA" id="ARBA00006815"/>
    </source>
</evidence>
<keyword evidence="7" id="KW-1185">Reference proteome</keyword>
<feature type="domain" description="Large ribosomal subunit protein uL15/eL18" evidence="5">
    <location>
        <begin position="43"/>
        <end position="227"/>
    </location>
</feature>
<dbReference type="Gene3D" id="3.100.10.10">
    <property type="match status" value="1"/>
</dbReference>
<keyword evidence="3" id="KW-0687">Ribonucleoprotein</keyword>
<evidence type="ECO:0000313" key="6">
    <source>
        <dbReference type="EMBL" id="POY74699.1"/>
    </source>
</evidence>
<dbReference type="STRING" id="741276.A0A2S5BD51"/>